<proteinExistence type="predicted"/>
<comment type="caution">
    <text evidence="1">The sequence shown here is derived from an EMBL/GenBank/DDBJ whole genome shotgun (WGS) entry which is preliminary data.</text>
</comment>
<dbReference type="AlphaFoldDB" id="A0A0L6JWE3"/>
<dbReference type="RefSeq" id="WP_036945304.1">
    <property type="nucleotide sequence ID" value="NZ_JQKC01000047.1"/>
</dbReference>
<dbReference type="OrthoDB" id="1494576at2"/>
<protein>
    <submittedName>
        <fullName evidence="1">Uncharacterized protein</fullName>
    </submittedName>
</protein>
<sequence>MGRVNIEKVIDHLNSDIRKALRDAVEEVTELENFDEYELFRTFKRKVRSKCNTWENVPDNYIEKDY</sequence>
<name>A0A0L6JWE3_9FIRM</name>
<evidence type="ECO:0000313" key="1">
    <source>
        <dbReference type="EMBL" id="KNY30163.1"/>
    </source>
</evidence>
<gene>
    <name evidence="1" type="ORF">Bccel_5440</name>
</gene>
<organism evidence="1 2">
    <name type="scientific">Pseudobacteroides cellulosolvens ATCC 35603 = DSM 2933</name>
    <dbReference type="NCBI Taxonomy" id="398512"/>
    <lineage>
        <taxon>Bacteria</taxon>
        <taxon>Bacillati</taxon>
        <taxon>Bacillota</taxon>
        <taxon>Clostridia</taxon>
        <taxon>Eubacteriales</taxon>
        <taxon>Oscillospiraceae</taxon>
        <taxon>Pseudobacteroides</taxon>
    </lineage>
</organism>
<accession>A0A0L6JWE3</accession>
<reference evidence="2" key="1">
    <citation type="submission" date="2015-07" db="EMBL/GenBank/DDBJ databases">
        <title>Near-Complete Genome Sequence of the Cellulolytic Bacterium Bacteroides (Pseudobacteroides) cellulosolvens ATCC 35603.</title>
        <authorList>
            <person name="Dassa B."/>
            <person name="Utturkar S.M."/>
            <person name="Klingeman D.M."/>
            <person name="Hurt R.A."/>
            <person name="Keller M."/>
            <person name="Xu J."/>
            <person name="Reddy Y.H.K."/>
            <person name="Borovok I."/>
            <person name="Grinberg I.R."/>
            <person name="Lamed R."/>
            <person name="Zhivin O."/>
            <person name="Bayer E.A."/>
            <person name="Brown S.D."/>
        </authorList>
    </citation>
    <scope>NUCLEOTIDE SEQUENCE [LARGE SCALE GENOMIC DNA]</scope>
    <source>
        <strain evidence="2">DSM 2933</strain>
    </source>
</reference>
<dbReference type="STRING" id="398512.Bccel_5440"/>
<keyword evidence="2" id="KW-1185">Reference proteome</keyword>
<dbReference type="Proteomes" id="UP000036923">
    <property type="component" value="Unassembled WGS sequence"/>
</dbReference>
<dbReference type="EMBL" id="LGTC01000001">
    <property type="protein sequence ID" value="KNY30163.1"/>
    <property type="molecule type" value="Genomic_DNA"/>
</dbReference>
<evidence type="ECO:0000313" key="2">
    <source>
        <dbReference type="Proteomes" id="UP000036923"/>
    </source>
</evidence>